<keyword evidence="2" id="KW-1133">Transmembrane helix</keyword>
<organism evidence="4 5">
    <name type="scientific">Aeromicrobium phoceense</name>
    <dbReference type="NCBI Taxonomy" id="2754045"/>
    <lineage>
        <taxon>Bacteria</taxon>
        <taxon>Bacillati</taxon>
        <taxon>Actinomycetota</taxon>
        <taxon>Actinomycetes</taxon>
        <taxon>Propionibacteriales</taxon>
        <taxon>Nocardioidaceae</taxon>
        <taxon>Aeromicrobium</taxon>
    </lineage>
</organism>
<protein>
    <recommendedName>
        <fullName evidence="6">Gram-positive cocci surface proteins LPxTG domain-containing protein</fullName>
    </recommendedName>
</protein>
<evidence type="ECO:0000256" key="2">
    <source>
        <dbReference type="SAM" id="Phobius"/>
    </source>
</evidence>
<keyword evidence="5" id="KW-1185">Reference proteome</keyword>
<feature type="region of interest" description="Disordered" evidence="1">
    <location>
        <begin position="138"/>
        <end position="252"/>
    </location>
</feature>
<feature type="signal peptide" evidence="3">
    <location>
        <begin position="1"/>
        <end position="29"/>
    </location>
</feature>
<evidence type="ECO:0000256" key="3">
    <source>
        <dbReference type="SAM" id="SignalP"/>
    </source>
</evidence>
<name>A0A838XLI2_9ACTN</name>
<gene>
    <name evidence="4" type="ORF">H1W00_04820</name>
</gene>
<dbReference type="AlphaFoldDB" id="A0A838XLI2"/>
<comment type="caution">
    <text evidence="4">The sequence shown here is derived from an EMBL/GenBank/DDBJ whole genome shotgun (WGS) entry which is preliminary data.</text>
</comment>
<evidence type="ECO:0000313" key="5">
    <source>
        <dbReference type="Proteomes" id="UP000550354"/>
    </source>
</evidence>
<accession>A0A838XLI2</accession>
<feature type="compositionally biased region" description="Low complexity" evidence="1">
    <location>
        <begin position="178"/>
        <end position="230"/>
    </location>
</feature>
<evidence type="ECO:0000313" key="4">
    <source>
        <dbReference type="EMBL" id="MBA4607794.1"/>
    </source>
</evidence>
<dbReference type="RefSeq" id="WP_181754140.1">
    <property type="nucleotide sequence ID" value="NZ_JACEOG010000001.1"/>
</dbReference>
<dbReference type="Proteomes" id="UP000550354">
    <property type="component" value="Unassembled WGS sequence"/>
</dbReference>
<feature type="compositionally biased region" description="Low complexity" evidence="1">
    <location>
        <begin position="145"/>
        <end position="159"/>
    </location>
</feature>
<keyword evidence="3" id="KW-0732">Signal</keyword>
<feature type="transmembrane region" description="Helical" evidence="2">
    <location>
        <begin position="255"/>
        <end position="276"/>
    </location>
</feature>
<proteinExistence type="predicted"/>
<feature type="chain" id="PRO_5032322618" description="Gram-positive cocci surface proteins LPxTG domain-containing protein" evidence="3">
    <location>
        <begin position="30"/>
        <end position="281"/>
    </location>
</feature>
<evidence type="ECO:0000256" key="1">
    <source>
        <dbReference type="SAM" id="MobiDB-lite"/>
    </source>
</evidence>
<keyword evidence="2" id="KW-0812">Transmembrane</keyword>
<feature type="compositionally biased region" description="Basic and acidic residues" evidence="1">
    <location>
        <begin position="166"/>
        <end position="177"/>
    </location>
</feature>
<reference evidence="4 5" key="1">
    <citation type="submission" date="2020-07" db="EMBL/GenBank/DDBJ databases">
        <title>Draft genome and description of Aeromicrobium phoceense strain Marseille-Q0843 isolated from healthy skin swab.</title>
        <authorList>
            <person name="Boxberger M."/>
            <person name="La Scola B."/>
        </authorList>
    </citation>
    <scope>NUCLEOTIDE SEQUENCE [LARGE SCALE GENOMIC DNA]</scope>
    <source>
        <strain evidence="4 5">Marseille-Q0843</strain>
    </source>
</reference>
<keyword evidence="2" id="KW-0472">Membrane</keyword>
<sequence length="281" mass="27320">MSRLLRRVLAATLLGVAAGPASLSAPAQAAACSGSQGVTVVVGSSVGCDSDGGGRAASNFTDAGHRLTYASRAPGFVCRVDGAPASDPCVEASPSDAYWALFYSDGKSGWAYASVGASSLKVPQGGSVAFVFQTSSSRTWPSVQPAVAPAPTRETTRPTSGTSKPGAKDKPRPKGSTERTTATAAPKAAVPGASATPSAGTSPATSGPTPSATPSSSATPTTEAPTTSGGDEPVAGAPAVQPTAAEAGSDSTSPAALVAGAGVVVLLAAAGGVTWYRRRSG</sequence>
<dbReference type="EMBL" id="JACEOG010000001">
    <property type="protein sequence ID" value="MBA4607794.1"/>
    <property type="molecule type" value="Genomic_DNA"/>
</dbReference>
<evidence type="ECO:0008006" key="6">
    <source>
        <dbReference type="Google" id="ProtNLM"/>
    </source>
</evidence>